<keyword evidence="3" id="KW-1185">Reference proteome</keyword>
<dbReference type="RefSeq" id="WP_237468319.1">
    <property type="nucleotide sequence ID" value="NZ_CAKLDI010000002.1"/>
</dbReference>
<dbReference type="PANTHER" id="PTHR30383">
    <property type="entry name" value="THIOESTERASE 1/PROTEASE 1/LYSOPHOSPHOLIPASE L1"/>
    <property type="match status" value="1"/>
</dbReference>
<evidence type="ECO:0000313" key="3">
    <source>
        <dbReference type="Proteomes" id="UP000838672"/>
    </source>
</evidence>
<feature type="domain" description="SGNH hydrolase-type esterase" evidence="1">
    <location>
        <begin position="10"/>
        <end position="160"/>
    </location>
</feature>
<dbReference type="Proteomes" id="UP000838672">
    <property type="component" value="Unassembled WGS sequence"/>
</dbReference>
<accession>A0ABM8ZXT8</accession>
<dbReference type="Gene3D" id="3.40.50.1110">
    <property type="entry name" value="SGNH hydrolase"/>
    <property type="match status" value="1"/>
</dbReference>
<evidence type="ECO:0000259" key="1">
    <source>
        <dbReference type="Pfam" id="PF13472"/>
    </source>
</evidence>
<evidence type="ECO:0000313" key="2">
    <source>
        <dbReference type="EMBL" id="CAH0535449.1"/>
    </source>
</evidence>
<dbReference type="InterPro" id="IPR036514">
    <property type="entry name" value="SGNH_hydro_sf"/>
</dbReference>
<dbReference type="InterPro" id="IPR013830">
    <property type="entry name" value="SGNH_hydro"/>
</dbReference>
<reference evidence="2" key="1">
    <citation type="submission" date="2021-11" db="EMBL/GenBank/DDBJ databases">
        <authorList>
            <person name="Rodrigo-Torres L."/>
            <person name="Arahal R. D."/>
            <person name="Lucena T."/>
        </authorList>
    </citation>
    <scope>NUCLEOTIDE SEQUENCE</scope>
    <source>
        <strain evidence="2">CECT 7929</strain>
    </source>
</reference>
<dbReference type="EMBL" id="CAKLDI010000002">
    <property type="protein sequence ID" value="CAH0535449.1"/>
    <property type="molecule type" value="Genomic_DNA"/>
</dbReference>
<dbReference type="SUPFAM" id="SSF52266">
    <property type="entry name" value="SGNH hydrolase"/>
    <property type="match status" value="1"/>
</dbReference>
<sequence>MEKDQLIILFGDSLTEWGQWHEQFGSVSLVNLGIAGDTVANMRHRMHRVPALKPARVLVMAGINDLIQGASVMRVIEHYDEILKYWHAQGLAVHVQSVLYCGAQFDALNEQVTLLNEGLAELARRYHFQYVDVASNLCPQKVLNARHTYDGVHLTPSAYTLWAQDIAPLVRQRVTA</sequence>
<proteinExistence type="predicted"/>
<comment type="caution">
    <text evidence="2">The sequence shown here is derived from an EMBL/GenBank/DDBJ whole genome shotgun (WGS) entry which is preliminary data.</text>
</comment>
<dbReference type="Pfam" id="PF13472">
    <property type="entry name" value="Lipase_GDSL_2"/>
    <property type="match status" value="1"/>
</dbReference>
<name>A0ABM8ZXT8_9VIBR</name>
<dbReference type="InterPro" id="IPR051532">
    <property type="entry name" value="Ester_Hydrolysis_Enzymes"/>
</dbReference>
<protein>
    <recommendedName>
        <fullName evidence="1">SGNH hydrolase-type esterase domain-containing protein</fullName>
    </recommendedName>
</protein>
<organism evidence="2 3">
    <name type="scientific">Vibrio stylophorae</name>
    <dbReference type="NCBI Taxonomy" id="659351"/>
    <lineage>
        <taxon>Bacteria</taxon>
        <taxon>Pseudomonadati</taxon>
        <taxon>Pseudomonadota</taxon>
        <taxon>Gammaproteobacteria</taxon>
        <taxon>Vibrionales</taxon>
        <taxon>Vibrionaceae</taxon>
        <taxon>Vibrio</taxon>
    </lineage>
</organism>
<gene>
    <name evidence="2" type="ORF">VST7929_03023</name>
</gene>